<accession>A0AB73TLR2</accession>
<dbReference type="EMBL" id="RKNM01000001">
    <property type="protein sequence ID" value="ROX58862.1"/>
    <property type="molecule type" value="Genomic_DNA"/>
</dbReference>
<evidence type="ECO:0000313" key="2">
    <source>
        <dbReference type="EMBL" id="ROX58862.1"/>
    </source>
</evidence>
<gene>
    <name evidence="1" type="ORF">DKP91_14955</name>
    <name evidence="2" type="ORF">EGW36_00090</name>
</gene>
<evidence type="ECO:0000313" key="4">
    <source>
        <dbReference type="Proteomes" id="UP000281752"/>
    </source>
</evidence>
<evidence type="ECO:0000313" key="1">
    <source>
        <dbReference type="EMBL" id="PZM52777.1"/>
    </source>
</evidence>
<dbReference type="EMBL" id="QHGU01000150">
    <property type="protein sequence ID" value="PZM52777.1"/>
    <property type="molecule type" value="Genomic_DNA"/>
</dbReference>
<reference evidence="2 4" key="2">
    <citation type="submission" date="2018-10" db="EMBL/GenBank/DDBJ databases">
        <title>Genotypes and phenotypes of Enterococci isolated from broiler chickens.</title>
        <authorList>
            <person name="Muhammad A.R."/>
            <person name="Diarra M.S."/>
        </authorList>
    </citation>
    <scope>NUCLEOTIDE SEQUENCE [LARGE SCALE GENOMIC DNA]</scope>
    <source>
        <strain evidence="2 4">P5 C A 35</strain>
    </source>
</reference>
<dbReference type="AlphaFoldDB" id="A0AB73TLR2"/>
<name>A0AB73TLR2_ENTFC</name>
<dbReference type="Proteomes" id="UP000249070">
    <property type="component" value="Unassembled WGS sequence"/>
</dbReference>
<sequence>MYLVRNAISFFITYFLSHDTMALVL</sequence>
<dbReference type="Proteomes" id="UP000281752">
    <property type="component" value="Unassembled WGS sequence"/>
</dbReference>
<evidence type="ECO:0000313" key="3">
    <source>
        <dbReference type="Proteomes" id="UP000249070"/>
    </source>
</evidence>
<proteinExistence type="predicted"/>
<comment type="caution">
    <text evidence="1">The sequence shown here is derived from an EMBL/GenBank/DDBJ whole genome shotgun (WGS) entry which is preliminary data.</text>
</comment>
<dbReference type="RefSeq" id="WP_107515726.1">
    <property type="nucleotide sequence ID" value="NZ_CP050648.1"/>
</dbReference>
<reference evidence="1 3" key="1">
    <citation type="submission" date="2018-05" db="EMBL/GenBank/DDBJ databases">
        <title>Vancomycin-resistant Enterococcus faecium strain from Chelyabinsk, Russia.</title>
        <authorList>
            <person name="Gostev V."/>
            <person name="Goncharov A."/>
            <person name="Kolodzhieva V."/>
            <person name="Suvorov A."/>
            <person name="Sidorenko S."/>
            <person name="Zueva L."/>
        </authorList>
    </citation>
    <scope>NUCLEOTIDE SEQUENCE [LARGE SCALE GENOMIC DNA]</scope>
    <source>
        <strain evidence="1 3">20</strain>
    </source>
</reference>
<protein>
    <submittedName>
        <fullName evidence="1">GhoT/OrtT family toxin</fullName>
    </submittedName>
</protein>
<organism evidence="1 3">
    <name type="scientific">Enterococcus faecium</name>
    <name type="common">Streptococcus faecium</name>
    <dbReference type="NCBI Taxonomy" id="1352"/>
    <lineage>
        <taxon>Bacteria</taxon>
        <taxon>Bacillati</taxon>
        <taxon>Bacillota</taxon>
        <taxon>Bacilli</taxon>
        <taxon>Lactobacillales</taxon>
        <taxon>Enterococcaceae</taxon>
        <taxon>Enterococcus</taxon>
    </lineage>
</organism>